<evidence type="ECO:0000256" key="1">
    <source>
        <dbReference type="SAM" id="MobiDB-lite"/>
    </source>
</evidence>
<dbReference type="EMBL" id="VSRR010001932">
    <property type="protein sequence ID" value="MPC28557.1"/>
    <property type="molecule type" value="Genomic_DNA"/>
</dbReference>
<name>A0A5B7E5F0_PORTR</name>
<feature type="region of interest" description="Disordered" evidence="1">
    <location>
        <begin position="1"/>
        <end position="20"/>
    </location>
</feature>
<accession>A0A5B7E5F0</accession>
<reference evidence="2 3" key="1">
    <citation type="submission" date="2019-05" db="EMBL/GenBank/DDBJ databases">
        <title>Another draft genome of Portunus trituberculatus and its Hox gene families provides insights of decapod evolution.</title>
        <authorList>
            <person name="Jeong J.-H."/>
            <person name="Song I."/>
            <person name="Kim S."/>
            <person name="Choi T."/>
            <person name="Kim D."/>
            <person name="Ryu S."/>
            <person name="Kim W."/>
        </authorList>
    </citation>
    <scope>NUCLEOTIDE SEQUENCE [LARGE SCALE GENOMIC DNA]</scope>
    <source>
        <tissue evidence="2">Muscle</tissue>
    </source>
</reference>
<gene>
    <name evidence="2" type="ORF">E2C01_021767</name>
</gene>
<evidence type="ECO:0000313" key="3">
    <source>
        <dbReference type="Proteomes" id="UP000324222"/>
    </source>
</evidence>
<keyword evidence="3" id="KW-1185">Reference proteome</keyword>
<proteinExistence type="predicted"/>
<dbReference type="AlphaFoldDB" id="A0A5B7E5F0"/>
<evidence type="ECO:0000313" key="2">
    <source>
        <dbReference type="EMBL" id="MPC28557.1"/>
    </source>
</evidence>
<organism evidence="2 3">
    <name type="scientific">Portunus trituberculatus</name>
    <name type="common">Swimming crab</name>
    <name type="synonym">Neptunus trituberculatus</name>
    <dbReference type="NCBI Taxonomy" id="210409"/>
    <lineage>
        <taxon>Eukaryota</taxon>
        <taxon>Metazoa</taxon>
        <taxon>Ecdysozoa</taxon>
        <taxon>Arthropoda</taxon>
        <taxon>Crustacea</taxon>
        <taxon>Multicrustacea</taxon>
        <taxon>Malacostraca</taxon>
        <taxon>Eumalacostraca</taxon>
        <taxon>Eucarida</taxon>
        <taxon>Decapoda</taxon>
        <taxon>Pleocyemata</taxon>
        <taxon>Brachyura</taxon>
        <taxon>Eubrachyura</taxon>
        <taxon>Portunoidea</taxon>
        <taxon>Portunidae</taxon>
        <taxon>Portuninae</taxon>
        <taxon>Portunus</taxon>
    </lineage>
</organism>
<dbReference type="Proteomes" id="UP000324222">
    <property type="component" value="Unassembled WGS sequence"/>
</dbReference>
<comment type="caution">
    <text evidence="2">The sequence shown here is derived from an EMBL/GenBank/DDBJ whole genome shotgun (WGS) entry which is preliminary data.</text>
</comment>
<protein>
    <submittedName>
        <fullName evidence="2">Uncharacterized protein</fullName>
    </submittedName>
</protein>
<sequence>MMRDRPSASQSSSEEEVEEVVEEVEASESVSLDKLCTQNSIMALLAASVGGRKAFINACALPLLTNLPILKRITKSRIFSRFQSLIPCTA</sequence>